<evidence type="ECO:0000313" key="3">
    <source>
        <dbReference type="EMBL" id="GFY73948.1"/>
    </source>
</evidence>
<protein>
    <submittedName>
        <fullName evidence="3">Uncharacterized protein</fullName>
    </submittedName>
</protein>
<feature type="compositionally biased region" description="Basic and acidic residues" evidence="2">
    <location>
        <begin position="244"/>
        <end position="255"/>
    </location>
</feature>
<keyword evidence="1" id="KW-0175">Coiled coil</keyword>
<proteinExistence type="predicted"/>
<dbReference type="OrthoDB" id="6431617at2759"/>
<dbReference type="EMBL" id="BMAV01020470">
    <property type="protein sequence ID" value="GFY73948.1"/>
    <property type="molecule type" value="Genomic_DNA"/>
</dbReference>
<dbReference type="AlphaFoldDB" id="A0A8X6YN97"/>
<keyword evidence="4" id="KW-1185">Reference proteome</keyword>
<feature type="region of interest" description="Disordered" evidence="2">
    <location>
        <begin position="233"/>
        <end position="255"/>
    </location>
</feature>
<comment type="caution">
    <text evidence="3">The sequence shown here is derived from an EMBL/GenBank/DDBJ whole genome shotgun (WGS) entry which is preliminary data.</text>
</comment>
<dbReference type="Proteomes" id="UP000886998">
    <property type="component" value="Unassembled WGS sequence"/>
</dbReference>
<evidence type="ECO:0000256" key="1">
    <source>
        <dbReference type="SAM" id="Coils"/>
    </source>
</evidence>
<evidence type="ECO:0000313" key="4">
    <source>
        <dbReference type="Proteomes" id="UP000886998"/>
    </source>
</evidence>
<sequence length="289" mass="34514">MSRDLIFRRFMQKLFSQPSVDALELHQNNRRPKEYFTKNLLDLLQQVFAVLEIVIRDAWSEFVDVHFKLMASSPRNYIRHIIIMCSAEMERYTDIYDRFLIMLSVVIFTAEMMFDVTRKPFNKLNPQILTVFFEDVLREDFYRRGGWNRLEKHILSRKYTEYYKECLPYEFDIHNIPEDLKQRIRDCFSPELIWCKVGRHKTRFSNLTHKVMSSVDTSLLNILSSPKVNTEQSVSKEVVGSDPRTAKMDDSHAMEPEESDLYVRCKSKIDELERRLQNLVTIFELLDTK</sequence>
<evidence type="ECO:0000256" key="2">
    <source>
        <dbReference type="SAM" id="MobiDB-lite"/>
    </source>
</evidence>
<reference evidence="3" key="1">
    <citation type="submission" date="2020-08" db="EMBL/GenBank/DDBJ databases">
        <title>Multicomponent nature underlies the extraordinary mechanical properties of spider dragline silk.</title>
        <authorList>
            <person name="Kono N."/>
            <person name="Nakamura H."/>
            <person name="Mori M."/>
            <person name="Yoshida Y."/>
            <person name="Ohtoshi R."/>
            <person name="Malay A.D."/>
            <person name="Moran D.A.P."/>
            <person name="Tomita M."/>
            <person name="Numata K."/>
            <person name="Arakawa K."/>
        </authorList>
    </citation>
    <scope>NUCLEOTIDE SEQUENCE</scope>
</reference>
<accession>A0A8X6YN97</accession>
<organism evidence="3 4">
    <name type="scientific">Trichonephila inaurata madagascariensis</name>
    <dbReference type="NCBI Taxonomy" id="2747483"/>
    <lineage>
        <taxon>Eukaryota</taxon>
        <taxon>Metazoa</taxon>
        <taxon>Ecdysozoa</taxon>
        <taxon>Arthropoda</taxon>
        <taxon>Chelicerata</taxon>
        <taxon>Arachnida</taxon>
        <taxon>Araneae</taxon>
        <taxon>Araneomorphae</taxon>
        <taxon>Entelegynae</taxon>
        <taxon>Araneoidea</taxon>
        <taxon>Nephilidae</taxon>
        <taxon>Trichonephila</taxon>
        <taxon>Trichonephila inaurata</taxon>
    </lineage>
</organism>
<name>A0A8X6YN97_9ARAC</name>
<feature type="coiled-coil region" evidence="1">
    <location>
        <begin position="262"/>
        <end position="289"/>
    </location>
</feature>
<gene>
    <name evidence="3" type="primary">NCL1_47773</name>
    <name evidence="3" type="ORF">TNIN_243551</name>
</gene>